<reference evidence="1 2" key="1">
    <citation type="journal article" date="2019" name="Sci. Rep.">
        <title>Orb-weaving spider Araneus ventricosus genome elucidates the spidroin gene catalogue.</title>
        <authorList>
            <person name="Kono N."/>
            <person name="Nakamura H."/>
            <person name="Ohtoshi R."/>
            <person name="Moran D.A.P."/>
            <person name="Shinohara A."/>
            <person name="Yoshida Y."/>
            <person name="Fujiwara M."/>
            <person name="Mori M."/>
            <person name="Tomita M."/>
            <person name="Arakawa K."/>
        </authorList>
    </citation>
    <scope>NUCLEOTIDE SEQUENCE [LARGE SCALE GENOMIC DNA]</scope>
</reference>
<evidence type="ECO:0000313" key="1">
    <source>
        <dbReference type="EMBL" id="GBL67908.1"/>
    </source>
</evidence>
<dbReference type="OrthoDB" id="6435940at2759"/>
<comment type="caution">
    <text evidence="1">The sequence shown here is derived from an EMBL/GenBank/DDBJ whole genome shotgun (WGS) entry which is preliminary data.</text>
</comment>
<dbReference type="AlphaFoldDB" id="A0A4Y1ZU79"/>
<accession>A0A4Y1ZU79</accession>
<dbReference type="EMBL" id="BGPR01077907">
    <property type="protein sequence ID" value="GBL67908.1"/>
    <property type="molecule type" value="Genomic_DNA"/>
</dbReference>
<proteinExistence type="predicted"/>
<organism evidence="1 2">
    <name type="scientific">Araneus ventricosus</name>
    <name type="common">Orbweaver spider</name>
    <name type="synonym">Epeira ventricosa</name>
    <dbReference type="NCBI Taxonomy" id="182803"/>
    <lineage>
        <taxon>Eukaryota</taxon>
        <taxon>Metazoa</taxon>
        <taxon>Ecdysozoa</taxon>
        <taxon>Arthropoda</taxon>
        <taxon>Chelicerata</taxon>
        <taxon>Arachnida</taxon>
        <taxon>Araneae</taxon>
        <taxon>Araneomorphae</taxon>
        <taxon>Entelegynae</taxon>
        <taxon>Araneoidea</taxon>
        <taxon>Araneidae</taxon>
        <taxon>Araneus</taxon>
    </lineage>
</organism>
<name>A0A4Y1ZU79_ARAVE</name>
<keyword evidence="2" id="KW-1185">Reference proteome</keyword>
<evidence type="ECO:0000313" key="2">
    <source>
        <dbReference type="Proteomes" id="UP000499080"/>
    </source>
</evidence>
<gene>
    <name evidence="1" type="ORF">AVEN_143123_1</name>
</gene>
<protein>
    <submittedName>
        <fullName evidence="1">Uncharacterized protein</fullName>
    </submittedName>
</protein>
<sequence length="104" mass="12264">MLHALVFQTFLIFNPVHLSINDKDVLKIVFHFVAFIEANCLHIAIIILRKTLSGWERPEMHSKQNPPSCVKLKRKYWCFPGDYPITTEDLFYPYHLKAVKHRAL</sequence>
<dbReference type="Proteomes" id="UP000499080">
    <property type="component" value="Unassembled WGS sequence"/>
</dbReference>